<evidence type="ECO:0000259" key="6">
    <source>
        <dbReference type="SMART" id="SM00363"/>
    </source>
</evidence>
<dbReference type="RefSeq" id="WP_067559986.1">
    <property type="nucleotide sequence ID" value="NZ_CAMTBT010000005.1"/>
</dbReference>
<dbReference type="STRING" id="1702221.AALO17_27890"/>
<dbReference type="AlphaFoldDB" id="A0A140DZ46"/>
<evidence type="ECO:0000256" key="2">
    <source>
        <dbReference type="ARBA" id="ARBA00022730"/>
    </source>
</evidence>
<gene>
    <name evidence="5" type="primary">rqcP</name>
    <name evidence="7" type="ORF">AALO17_27890</name>
</gene>
<dbReference type="GeneID" id="78479248"/>
<comment type="function">
    <text evidence="5">Key component of the ribosome quality control system (RQC), a ribosome-associated complex that mediates the extraction of incompletely synthesized nascent chains from stalled ribosomes and their subsequent degradation. RqcH recruits Ala-charged tRNA, and with RqcP directs the elongation of stalled nascent chains on 50S ribosomal subunits, leading to non-templated C-terminal alanine extensions (Ala tail). The Ala tail promotes nascent chain degradation. RqcP is associated with the translocation-like movement of the peptidyl-tRNA from the A-site into the P-site.</text>
</comment>
<evidence type="ECO:0000313" key="7">
    <source>
        <dbReference type="EMBL" id="AMK55923.1"/>
    </source>
</evidence>
<dbReference type="CDD" id="cd00165">
    <property type="entry name" value="S4"/>
    <property type="match status" value="1"/>
</dbReference>
<dbReference type="Pfam" id="PF01479">
    <property type="entry name" value="S4"/>
    <property type="match status" value="1"/>
</dbReference>
<sequence>MRLDKYLKTARILKRREAAKELALQGRITVNGRRAKPGTEVETGDMLVLEFGNRRLTVRILDVKKQVSKAAAALLFEVVEETRIENRRTPGDEGDSGENS</sequence>
<keyword evidence="1 5" id="KW-0820">tRNA-binding</keyword>
<dbReference type="KEGG" id="fro:AALO17_27890"/>
<accession>A0A140DZ46</accession>
<evidence type="ECO:0000256" key="5">
    <source>
        <dbReference type="HAMAP-Rule" id="MF_00871"/>
    </source>
</evidence>
<dbReference type="GO" id="GO:0019843">
    <property type="term" value="F:rRNA binding"/>
    <property type="evidence" value="ECO:0007669"/>
    <property type="project" value="UniProtKB-UniRule"/>
</dbReference>
<dbReference type="GO" id="GO:0043023">
    <property type="term" value="F:ribosomal large subunit binding"/>
    <property type="evidence" value="ECO:0007669"/>
    <property type="project" value="UniProtKB-UniRule"/>
</dbReference>
<proteinExistence type="inferred from homology"/>
<dbReference type="Proteomes" id="UP000069771">
    <property type="component" value="Chromosome"/>
</dbReference>
<keyword evidence="4 5" id="KW-0648">Protein biosynthesis</keyword>
<evidence type="ECO:0000313" key="8">
    <source>
        <dbReference type="Proteomes" id="UP000069771"/>
    </source>
</evidence>
<keyword evidence="8" id="KW-1185">Reference proteome</keyword>
<dbReference type="GO" id="GO:0000049">
    <property type="term" value="F:tRNA binding"/>
    <property type="evidence" value="ECO:0007669"/>
    <property type="project" value="UniProtKB-UniRule"/>
</dbReference>
<keyword evidence="2 5" id="KW-0699">rRNA-binding</keyword>
<comment type="subunit">
    <text evidence="5">Associates with stalled 50S ribosomal subunits. Binds to RqcH, 23S rRNA and the P-site tRNA. Does not require RqcH for association with 50S subunits.</text>
</comment>
<keyword evidence="3 5" id="KW-0694">RNA-binding</keyword>
<dbReference type="InterPro" id="IPR036986">
    <property type="entry name" value="S4_RNA-bd_sf"/>
</dbReference>
<name>A0A140DZ46_9FIRM</name>
<feature type="domain" description="RNA-binding S4" evidence="6">
    <location>
        <begin position="1"/>
        <end position="69"/>
    </location>
</feature>
<dbReference type="SMART" id="SM00363">
    <property type="entry name" value="S4"/>
    <property type="match status" value="1"/>
</dbReference>
<dbReference type="HAMAP" id="MF_00871">
    <property type="entry name" value="RqcP"/>
    <property type="match status" value="1"/>
</dbReference>
<comment type="similarity">
    <text evidence="5">Belongs to the RqcP family.</text>
</comment>
<dbReference type="PIRSF" id="PIRSF038881">
    <property type="entry name" value="RNAbp_HP1423"/>
    <property type="match status" value="1"/>
</dbReference>
<dbReference type="PATRIC" id="fig|1702221.3.peg.2717"/>
<evidence type="ECO:0000256" key="3">
    <source>
        <dbReference type="ARBA" id="ARBA00022884"/>
    </source>
</evidence>
<organism evidence="7 8">
    <name type="scientific">Faecalibaculum rodentium</name>
    <dbReference type="NCBI Taxonomy" id="1702221"/>
    <lineage>
        <taxon>Bacteria</taxon>
        <taxon>Bacillati</taxon>
        <taxon>Bacillota</taxon>
        <taxon>Erysipelotrichia</taxon>
        <taxon>Erysipelotrichales</taxon>
        <taxon>Erysipelotrichaceae</taxon>
        <taxon>Faecalibaculum</taxon>
    </lineage>
</organism>
<dbReference type="EMBL" id="CP011391">
    <property type="protein sequence ID" value="AMK55923.1"/>
    <property type="molecule type" value="Genomic_DNA"/>
</dbReference>
<dbReference type="InterPro" id="IPR002942">
    <property type="entry name" value="S4_RNA-bd"/>
</dbReference>
<reference evidence="7 8" key="1">
    <citation type="journal article" date="2016" name="Gut Pathog.">
        <title>Whole genome sequencing of "Faecalibaculum rodentium" ALO17, isolated from C57BL/6J laboratory mouse feces.</title>
        <authorList>
            <person name="Lim S."/>
            <person name="Chang D.H."/>
            <person name="Ahn S."/>
            <person name="Kim B.C."/>
        </authorList>
    </citation>
    <scope>NUCLEOTIDE SEQUENCE [LARGE SCALE GENOMIC DNA]</scope>
    <source>
        <strain evidence="7 8">Alo17</strain>
    </source>
</reference>
<dbReference type="GO" id="GO:0072344">
    <property type="term" value="P:rescue of stalled ribosome"/>
    <property type="evidence" value="ECO:0007669"/>
    <property type="project" value="UniProtKB-UniRule"/>
</dbReference>
<dbReference type="Gene3D" id="3.10.290.10">
    <property type="entry name" value="RNA-binding S4 domain"/>
    <property type="match status" value="1"/>
</dbReference>
<dbReference type="SUPFAM" id="SSF55174">
    <property type="entry name" value="Alpha-L RNA-binding motif"/>
    <property type="match status" value="1"/>
</dbReference>
<dbReference type="InterPro" id="IPR025490">
    <property type="entry name" value="RqcP"/>
</dbReference>
<dbReference type="PROSITE" id="PS50889">
    <property type="entry name" value="S4"/>
    <property type="match status" value="1"/>
</dbReference>
<dbReference type="OrthoDB" id="9805210at2"/>
<protein>
    <recommendedName>
        <fullName evidence="5">RQC P-site tRNA stabilizing factor</fullName>
        <shortName evidence="5">RqcP</shortName>
    </recommendedName>
    <alternativeName>
        <fullName evidence="5">Ribosome-associated protein quality control protein P</fullName>
    </alternativeName>
</protein>
<evidence type="ECO:0000256" key="4">
    <source>
        <dbReference type="ARBA" id="ARBA00022917"/>
    </source>
</evidence>
<evidence type="ECO:0000256" key="1">
    <source>
        <dbReference type="ARBA" id="ARBA00022555"/>
    </source>
</evidence>